<evidence type="ECO:0000313" key="17">
    <source>
        <dbReference type="Ensembl" id="ENSMMMP00000017739.1"/>
    </source>
</evidence>
<evidence type="ECO:0000256" key="9">
    <source>
        <dbReference type="ARBA" id="ARBA00022946"/>
    </source>
</evidence>
<comment type="subunit">
    <text evidence="16">Complex I is composed of 45 different subunits. Interacts with BCAP31.</text>
</comment>
<organism evidence="17 18">
    <name type="scientific">Marmota marmota marmota</name>
    <name type="common">Alpine marmot</name>
    <dbReference type="NCBI Taxonomy" id="9994"/>
    <lineage>
        <taxon>Eukaryota</taxon>
        <taxon>Metazoa</taxon>
        <taxon>Chordata</taxon>
        <taxon>Craniata</taxon>
        <taxon>Vertebrata</taxon>
        <taxon>Euteleostomi</taxon>
        <taxon>Mammalia</taxon>
        <taxon>Eutheria</taxon>
        <taxon>Euarchontoglires</taxon>
        <taxon>Glires</taxon>
        <taxon>Rodentia</taxon>
        <taxon>Sciuromorpha</taxon>
        <taxon>Sciuridae</taxon>
        <taxon>Xerinae</taxon>
        <taxon>Marmotini</taxon>
        <taxon>Marmota</taxon>
    </lineage>
</organism>
<dbReference type="PANTHER" id="PTHR13327">
    <property type="entry name" value="NADH-UBIQUINONE OXIDOREDUCTASE ESSS SUBUNIT, MITOCHONDRIAL PRECURSOR"/>
    <property type="match status" value="1"/>
</dbReference>
<evidence type="ECO:0000256" key="14">
    <source>
        <dbReference type="ARBA" id="ARBA00030753"/>
    </source>
</evidence>
<dbReference type="Ensembl" id="ENSMMMT00000020184.1">
    <property type="protein sequence ID" value="ENSMMMP00000017739.1"/>
    <property type="gene ID" value="ENSMMMG00000015743.1"/>
</dbReference>
<keyword evidence="13" id="KW-0472">Membrane</keyword>
<dbReference type="Proteomes" id="UP000694407">
    <property type="component" value="Unplaced"/>
</dbReference>
<evidence type="ECO:0000256" key="3">
    <source>
        <dbReference type="ARBA" id="ARBA00008915"/>
    </source>
</evidence>
<dbReference type="InterPro" id="IPR019329">
    <property type="entry name" value="NADH_UbQ_OxRdtase_ESSS_su"/>
</dbReference>
<keyword evidence="6" id="KW-0679">Respiratory chain</keyword>
<comment type="similarity">
    <text evidence="3">Belongs to the complex I NDUFB11 subunit family.</text>
</comment>
<evidence type="ECO:0000256" key="13">
    <source>
        <dbReference type="ARBA" id="ARBA00023136"/>
    </source>
</evidence>
<evidence type="ECO:0000256" key="10">
    <source>
        <dbReference type="ARBA" id="ARBA00022982"/>
    </source>
</evidence>
<evidence type="ECO:0000256" key="2">
    <source>
        <dbReference type="ARBA" id="ARBA00004434"/>
    </source>
</evidence>
<keyword evidence="9" id="KW-0809">Transit peptide</keyword>
<name>A0A8C5ZRA8_MARMA</name>
<keyword evidence="18" id="KW-1185">Reference proteome</keyword>
<dbReference type="AlphaFoldDB" id="A0A8C5ZRA8"/>
<keyword evidence="5" id="KW-0813">Transport</keyword>
<keyword evidence="7" id="KW-0812">Transmembrane</keyword>
<evidence type="ECO:0000256" key="15">
    <source>
        <dbReference type="ARBA" id="ARBA00031387"/>
    </source>
</evidence>
<dbReference type="PANTHER" id="PTHR13327:SF0">
    <property type="entry name" value="NADH DEHYDROGENASE [UBIQUINONE] 1 BETA SUBCOMPLEX SUBUNIT 11, MITOCHONDRIAL"/>
    <property type="match status" value="1"/>
</dbReference>
<reference evidence="17" key="2">
    <citation type="submission" date="2025-09" db="UniProtKB">
        <authorList>
            <consortium name="Ensembl"/>
        </authorList>
    </citation>
    <scope>IDENTIFICATION</scope>
</reference>
<evidence type="ECO:0000313" key="18">
    <source>
        <dbReference type="Proteomes" id="UP000694407"/>
    </source>
</evidence>
<evidence type="ECO:0000256" key="4">
    <source>
        <dbReference type="ARBA" id="ARBA00018632"/>
    </source>
</evidence>
<dbReference type="GO" id="GO:0005743">
    <property type="term" value="C:mitochondrial inner membrane"/>
    <property type="evidence" value="ECO:0007669"/>
    <property type="project" value="UniProtKB-SubCell"/>
</dbReference>
<evidence type="ECO:0000256" key="11">
    <source>
        <dbReference type="ARBA" id="ARBA00022989"/>
    </source>
</evidence>
<sequence>MLLAWRISKWLSSYQRLSVHVCWESSSSRTMVVPSASVRKRTPEITTHWREDPDPEDKNLYEKNPDFHSYDKGPAVSLWNTQVIISGFSIILVFVSSFVTYVPDYGLQEWACWETERLVKHQEANSLPILEEEEYCCFGPNDIQLLEDGTD</sequence>
<accession>A0A8C5ZRA8</accession>
<proteinExistence type="inferred from homology"/>
<dbReference type="GeneTree" id="ENSGT00390000003022"/>
<evidence type="ECO:0000256" key="5">
    <source>
        <dbReference type="ARBA" id="ARBA00022448"/>
    </source>
</evidence>
<evidence type="ECO:0000256" key="16">
    <source>
        <dbReference type="ARBA" id="ARBA00046528"/>
    </source>
</evidence>
<dbReference type="Pfam" id="PF10183">
    <property type="entry name" value="ESSS"/>
    <property type="match status" value="1"/>
</dbReference>
<comment type="function">
    <text evidence="1">Accessory subunit of the mitochondrial membrane respiratory chain NADH dehydrogenase (Complex I), that is believed not to be involved in catalysis. Complex I functions in the transfer of electrons from NADH to the respiratory chain. The immediate electron acceptor for the enzyme is believed to be ubiquinone.</text>
</comment>
<evidence type="ECO:0000256" key="1">
    <source>
        <dbReference type="ARBA" id="ARBA00003195"/>
    </source>
</evidence>
<protein>
    <recommendedName>
        <fullName evidence="4">NADH dehydrogenase [ubiquinone] 1 beta subcomplex subunit 11, mitochondrial</fullName>
    </recommendedName>
    <alternativeName>
        <fullName evidence="15">Complex I-ESSS</fullName>
    </alternativeName>
    <alternativeName>
        <fullName evidence="14">NADH-ubiquinone oxidoreductase ESSS subunit</fullName>
    </alternativeName>
</protein>
<comment type="subcellular location">
    <subcellularLocation>
        <location evidence="2">Mitochondrion inner membrane</location>
        <topology evidence="2">Single-pass membrane protein</topology>
    </subcellularLocation>
</comment>
<reference evidence="17" key="1">
    <citation type="submission" date="2025-08" db="UniProtKB">
        <authorList>
            <consortium name="Ensembl"/>
        </authorList>
    </citation>
    <scope>IDENTIFICATION</scope>
</reference>
<evidence type="ECO:0000256" key="12">
    <source>
        <dbReference type="ARBA" id="ARBA00023128"/>
    </source>
</evidence>
<evidence type="ECO:0000256" key="7">
    <source>
        <dbReference type="ARBA" id="ARBA00022692"/>
    </source>
</evidence>
<evidence type="ECO:0000256" key="8">
    <source>
        <dbReference type="ARBA" id="ARBA00022792"/>
    </source>
</evidence>
<evidence type="ECO:0000256" key="6">
    <source>
        <dbReference type="ARBA" id="ARBA00022660"/>
    </source>
</evidence>
<keyword evidence="8" id="KW-0999">Mitochondrion inner membrane</keyword>
<keyword evidence="10" id="KW-0249">Electron transport</keyword>
<keyword evidence="12" id="KW-0496">Mitochondrion</keyword>
<keyword evidence="11" id="KW-1133">Transmembrane helix</keyword>